<feature type="domain" description="N-acetyltransferase" evidence="1">
    <location>
        <begin position="10"/>
        <end position="175"/>
    </location>
</feature>
<keyword evidence="3" id="KW-1185">Reference proteome</keyword>
<proteinExistence type="predicted"/>
<dbReference type="GO" id="GO:0016747">
    <property type="term" value="F:acyltransferase activity, transferring groups other than amino-acyl groups"/>
    <property type="evidence" value="ECO:0007669"/>
    <property type="project" value="InterPro"/>
</dbReference>
<dbReference type="CDD" id="cd04301">
    <property type="entry name" value="NAT_SF"/>
    <property type="match status" value="1"/>
</dbReference>
<dbReference type="InterPro" id="IPR016181">
    <property type="entry name" value="Acyl_CoA_acyltransferase"/>
</dbReference>
<dbReference type="SUPFAM" id="SSF55729">
    <property type="entry name" value="Acyl-CoA N-acyltransferases (Nat)"/>
    <property type="match status" value="1"/>
</dbReference>
<sequence>MTGDPRDLGLAFRDRYGGDPAARDALNGLLREVFGLDPAILDVVGGWDPSYTPFSWFDADGRCVANAAAIALPLVVAGVRIEALGIQSVAVHPAWRGRGLFRDLMGRVLAWCDARARLVLLMTATPALYDRFSFRGVPEHDFAGPAPRPLPAGMARRLMPGRPDDIAFLRRMLAARAPVSAVVAVAENATMFLYKVATRDGIALHHVPDLDAVVATVTPDAETLRLIDVVAPRIPPLAGILGALGVAPSRAEVYFPPDRLGWDACARPAPGPARLMARGPFVPEGTVFMLPPTAAF</sequence>
<dbReference type="RefSeq" id="WP_264712440.1">
    <property type="nucleotide sequence ID" value="NZ_JAPDNT010000002.1"/>
</dbReference>
<dbReference type="AlphaFoldDB" id="A0AA42CGA6"/>
<dbReference type="PROSITE" id="PS51186">
    <property type="entry name" value="GNAT"/>
    <property type="match status" value="1"/>
</dbReference>
<dbReference type="Pfam" id="PF13527">
    <property type="entry name" value="Acetyltransf_9"/>
    <property type="match status" value="1"/>
</dbReference>
<evidence type="ECO:0000259" key="1">
    <source>
        <dbReference type="PROSITE" id="PS51186"/>
    </source>
</evidence>
<gene>
    <name evidence="2" type="ORF">OL599_04460</name>
</gene>
<comment type="caution">
    <text evidence="2">The sequence shown here is derived from an EMBL/GenBank/DDBJ whole genome shotgun (WGS) entry which is preliminary data.</text>
</comment>
<dbReference type="Gene3D" id="3.40.630.30">
    <property type="match status" value="1"/>
</dbReference>
<reference evidence="2" key="2">
    <citation type="submission" date="2022-10" db="EMBL/GenBank/DDBJ databases">
        <authorList>
            <person name="Trinh H.N."/>
        </authorList>
    </citation>
    <scope>NUCLEOTIDE SEQUENCE</scope>
    <source>
        <strain evidence="2">RN2-1</strain>
    </source>
</reference>
<dbReference type="Proteomes" id="UP001165679">
    <property type="component" value="Unassembled WGS sequence"/>
</dbReference>
<dbReference type="InterPro" id="IPR000182">
    <property type="entry name" value="GNAT_dom"/>
</dbReference>
<reference evidence="2" key="1">
    <citation type="submission" date="2022-09" db="EMBL/GenBank/DDBJ databases">
        <title>Rhodovastum sp. nov. RN2-1 isolated from soil in Seongnam, South Korea.</title>
        <authorList>
            <person name="Le N.T."/>
        </authorList>
    </citation>
    <scope>NUCLEOTIDE SEQUENCE</scope>
    <source>
        <strain evidence="2">RN2-1</strain>
    </source>
</reference>
<organism evidence="2 3">
    <name type="scientific">Limobrevibacterium gyesilva</name>
    <dbReference type="NCBI Taxonomy" id="2991712"/>
    <lineage>
        <taxon>Bacteria</taxon>
        <taxon>Pseudomonadati</taxon>
        <taxon>Pseudomonadota</taxon>
        <taxon>Alphaproteobacteria</taxon>
        <taxon>Acetobacterales</taxon>
        <taxon>Acetobacteraceae</taxon>
        <taxon>Limobrevibacterium</taxon>
    </lineage>
</organism>
<name>A0AA42CGA6_9PROT</name>
<protein>
    <submittedName>
        <fullName evidence="2">GNAT family N-acetyltransferase</fullName>
    </submittedName>
</protein>
<accession>A0AA42CGA6</accession>
<evidence type="ECO:0000313" key="2">
    <source>
        <dbReference type="EMBL" id="MCW3473822.1"/>
    </source>
</evidence>
<dbReference type="EMBL" id="JAPDNT010000002">
    <property type="protein sequence ID" value="MCW3473822.1"/>
    <property type="molecule type" value="Genomic_DNA"/>
</dbReference>
<evidence type="ECO:0000313" key="3">
    <source>
        <dbReference type="Proteomes" id="UP001165679"/>
    </source>
</evidence>